<evidence type="ECO:0000313" key="7">
    <source>
        <dbReference type="EMBL" id="KAE8662919.1"/>
    </source>
</evidence>
<dbReference type="Proteomes" id="UP000436088">
    <property type="component" value="Unassembled WGS sequence"/>
</dbReference>
<feature type="region of interest" description="Disordered" evidence="5">
    <location>
        <begin position="280"/>
        <end position="302"/>
    </location>
</feature>
<reference evidence="7" key="1">
    <citation type="submission" date="2019-09" db="EMBL/GenBank/DDBJ databases">
        <title>Draft genome information of white flower Hibiscus syriacus.</title>
        <authorList>
            <person name="Kim Y.-M."/>
        </authorList>
    </citation>
    <scope>NUCLEOTIDE SEQUENCE [LARGE SCALE GENOMIC DNA]</scope>
    <source>
        <strain evidence="7">YM2019G1</strain>
    </source>
</reference>
<feature type="domain" description="NAC" evidence="6">
    <location>
        <begin position="1"/>
        <end position="150"/>
    </location>
</feature>
<keyword evidence="1" id="KW-0805">Transcription regulation</keyword>
<dbReference type="PANTHER" id="PTHR31719:SF130">
    <property type="entry name" value="NAC DOMAIN-CONTAINING PROTEIN 18"/>
    <property type="match status" value="1"/>
</dbReference>
<feature type="region of interest" description="Disordered" evidence="5">
    <location>
        <begin position="181"/>
        <end position="207"/>
    </location>
</feature>
<evidence type="ECO:0000259" key="6">
    <source>
        <dbReference type="PROSITE" id="PS51005"/>
    </source>
</evidence>
<evidence type="ECO:0000313" key="8">
    <source>
        <dbReference type="Proteomes" id="UP000436088"/>
    </source>
</evidence>
<evidence type="ECO:0000256" key="3">
    <source>
        <dbReference type="ARBA" id="ARBA00023163"/>
    </source>
</evidence>
<keyword evidence="4" id="KW-0539">Nucleus</keyword>
<proteinExistence type="predicted"/>
<organism evidence="7 8">
    <name type="scientific">Hibiscus syriacus</name>
    <name type="common">Rose of Sharon</name>
    <dbReference type="NCBI Taxonomy" id="106335"/>
    <lineage>
        <taxon>Eukaryota</taxon>
        <taxon>Viridiplantae</taxon>
        <taxon>Streptophyta</taxon>
        <taxon>Embryophyta</taxon>
        <taxon>Tracheophyta</taxon>
        <taxon>Spermatophyta</taxon>
        <taxon>Magnoliopsida</taxon>
        <taxon>eudicotyledons</taxon>
        <taxon>Gunneridae</taxon>
        <taxon>Pentapetalae</taxon>
        <taxon>rosids</taxon>
        <taxon>malvids</taxon>
        <taxon>Malvales</taxon>
        <taxon>Malvaceae</taxon>
        <taxon>Malvoideae</taxon>
        <taxon>Hibiscus</taxon>
    </lineage>
</organism>
<dbReference type="SUPFAM" id="SSF101941">
    <property type="entry name" value="NAC domain"/>
    <property type="match status" value="1"/>
</dbReference>
<gene>
    <name evidence="7" type="ORF">F3Y22_tig00113124pilonHSYRG00415</name>
</gene>
<evidence type="ECO:0000256" key="4">
    <source>
        <dbReference type="ARBA" id="ARBA00023242"/>
    </source>
</evidence>
<dbReference type="EMBL" id="VEPZ02001693">
    <property type="protein sequence ID" value="KAE8662919.1"/>
    <property type="molecule type" value="Genomic_DNA"/>
</dbReference>
<dbReference type="GO" id="GO:0003677">
    <property type="term" value="F:DNA binding"/>
    <property type="evidence" value="ECO:0007669"/>
    <property type="project" value="UniProtKB-KW"/>
</dbReference>
<sequence>MPIGFRFQPTDEELVVHYLKRKALCLPLPASVIPEFDVLQTDPWSLPGDWKENKYFFSTRKDSDSTKKCKRVDGSGYWKPIGKEKQILASGTTNVVVGMRKAFIFCEGKCSNGTENRWLVHQYRLVDSVATLDSPQITIGDWLVFRLFQGKRHKRAKKRLVSNKTTSAVNMHCWIDFTVEDSSVSGPPQPTSPSSNEEENNHSDRESGGTNYCFGRVIESHGGHFIIRRSLTEAALNLVLGQVSLPSLFLMGCGISKLDITEGGDPSQLYTRLTIDRDATGRRDGADHKKRGNVEKEEACVE</sequence>
<dbReference type="Gene3D" id="2.170.150.80">
    <property type="entry name" value="NAC domain"/>
    <property type="match status" value="1"/>
</dbReference>
<name>A0A6A2XWW5_HIBSY</name>
<comment type="caution">
    <text evidence="7">The sequence shown here is derived from an EMBL/GenBank/DDBJ whole genome shotgun (WGS) entry which is preliminary data.</text>
</comment>
<protein>
    <submittedName>
        <fullName evidence="7">Glycerophosphodiester phosphodiesterase GDE1</fullName>
    </submittedName>
</protein>
<keyword evidence="3" id="KW-0804">Transcription</keyword>
<dbReference type="InterPro" id="IPR003441">
    <property type="entry name" value="NAC-dom"/>
</dbReference>
<evidence type="ECO:0000256" key="5">
    <source>
        <dbReference type="SAM" id="MobiDB-lite"/>
    </source>
</evidence>
<dbReference type="Pfam" id="PF02365">
    <property type="entry name" value="NAM"/>
    <property type="match status" value="1"/>
</dbReference>
<accession>A0A6A2XWW5</accession>
<dbReference type="PROSITE" id="PS51005">
    <property type="entry name" value="NAC"/>
    <property type="match status" value="1"/>
</dbReference>
<evidence type="ECO:0000256" key="1">
    <source>
        <dbReference type="ARBA" id="ARBA00023015"/>
    </source>
</evidence>
<keyword evidence="8" id="KW-1185">Reference proteome</keyword>
<dbReference type="PANTHER" id="PTHR31719">
    <property type="entry name" value="NAC TRANSCRIPTION FACTOR 56"/>
    <property type="match status" value="1"/>
</dbReference>
<dbReference type="GO" id="GO:0006355">
    <property type="term" value="P:regulation of DNA-templated transcription"/>
    <property type="evidence" value="ECO:0007669"/>
    <property type="project" value="InterPro"/>
</dbReference>
<keyword evidence="2" id="KW-0238">DNA-binding</keyword>
<dbReference type="AlphaFoldDB" id="A0A6A2XWW5"/>
<evidence type="ECO:0000256" key="2">
    <source>
        <dbReference type="ARBA" id="ARBA00023125"/>
    </source>
</evidence>
<dbReference type="InterPro" id="IPR036093">
    <property type="entry name" value="NAC_dom_sf"/>
</dbReference>